<protein>
    <recommendedName>
        <fullName evidence="7">Orotidine 5'-phosphate decarboxylase</fullName>
        <ecNumber evidence="7">4.1.1.23</ecNumber>
    </recommendedName>
    <alternativeName>
        <fullName evidence="7">OMP decarboxylase</fullName>
        <shortName evidence="7">OMPDCase</shortName>
        <shortName evidence="7">OMPdecase</shortName>
    </alternativeName>
</protein>
<comment type="pathway">
    <text evidence="2 7 10">Pyrimidine metabolism; UMP biosynthesis via de novo pathway; UMP from orotate: step 2/2.</text>
</comment>
<keyword evidence="3 7" id="KW-0210">Decarboxylase</keyword>
<evidence type="ECO:0000313" key="13">
    <source>
        <dbReference type="Proteomes" id="UP000280842"/>
    </source>
</evidence>
<dbReference type="EMBL" id="REFO01000011">
    <property type="protein sequence ID" value="RMA97150.1"/>
    <property type="molecule type" value="Genomic_DNA"/>
</dbReference>
<dbReference type="EC" id="4.1.1.23" evidence="7"/>
<name>A0A3M0BIF2_9AQUI</name>
<dbReference type="Proteomes" id="UP000280842">
    <property type="component" value="Unassembled WGS sequence"/>
</dbReference>
<dbReference type="InterPro" id="IPR047596">
    <property type="entry name" value="OMPdecase_bac"/>
</dbReference>
<dbReference type="PANTHER" id="PTHR32119:SF2">
    <property type="entry name" value="OROTIDINE 5'-PHOSPHATE DECARBOXYLASE"/>
    <property type="match status" value="1"/>
</dbReference>
<sequence length="229" mass="25757">MKKKKRLAVALDFTTIEEAEKFLYNIEDKDIIIKIGYSLFIKYGTDITDFVKNRGFDLFLDLKLHDIPNTVYNGVKAALYTGADYLTIHTLGGIKMLEKAVEAKKDSDLKLLGVTILTSHDEKYLDYIGSKYSIKELALKLSKNAVNIGIDGIVCSAEEVKQIKEDIKKEFIAVVPGIRTEKIEGDDQKRVLTPEEAINLGADIIVVGRPIIKAKDPNKKIKEIKERIN</sequence>
<feature type="binding site" evidence="7">
    <location>
        <begin position="61"/>
        <end position="70"/>
    </location>
    <ligand>
        <name>substrate</name>
    </ligand>
</feature>
<evidence type="ECO:0000256" key="10">
    <source>
        <dbReference type="RuleBase" id="RU000512"/>
    </source>
</evidence>
<evidence type="ECO:0000256" key="1">
    <source>
        <dbReference type="ARBA" id="ARBA00002356"/>
    </source>
</evidence>
<feature type="binding site" evidence="7 9">
    <location>
        <position position="209"/>
    </location>
    <ligand>
        <name>substrate</name>
    </ligand>
</feature>
<feature type="binding site" evidence="7 9">
    <location>
        <position position="34"/>
    </location>
    <ligand>
        <name>substrate</name>
    </ligand>
</feature>
<evidence type="ECO:0000256" key="7">
    <source>
        <dbReference type="HAMAP-Rule" id="MF_01200"/>
    </source>
</evidence>
<feature type="active site" description="For OMPdecase activity" evidence="8">
    <location>
        <position position="61"/>
    </location>
</feature>
<dbReference type="GO" id="GO:0004590">
    <property type="term" value="F:orotidine-5'-phosphate decarboxylase activity"/>
    <property type="evidence" value="ECO:0007669"/>
    <property type="project" value="UniProtKB-UniRule"/>
</dbReference>
<dbReference type="GO" id="GO:0044205">
    <property type="term" value="P:'de novo' UMP biosynthetic process"/>
    <property type="evidence" value="ECO:0007669"/>
    <property type="project" value="UniProtKB-UniRule"/>
</dbReference>
<feature type="active site" description="For OMPdecase activity" evidence="8">
    <location>
        <position position="63"/>
    </location>
</feature>
<feature type="binding site" evidence="7 9">
    <location>
        <position position="208"/>
    </location>
    <ligand>
        <name>substrate</name>
    </ligand>
</feature>
<dbReference type="AlphaFoldDB" id="A0A3M0BIF2"/>
<evidence type="ECO:0000256" key="3">
    <source>
        <dbReference type="ARBA" id="ARBA00022793"/>
    </source>
</evidence>
<feature type="active site" description="For OMPdecase activity" evidence="8">
    <location>
        <position position="66"/>
    </location>
</feature>
<comment type="caution">
    <text evidence="12">The sequence shown here is derived from an EMBL/GenBank/DDBJ whole genome shotgun (WGS) entry which is preliminary data.</text>
</comment>
<dbReference type="InterPro" id="IPR013785">
    <property type="entry name" value="Aldolase_TIM"/>
</dbReference>
<evidence type="ECO:0000259" key="11">
    <source>
        <dbReference type="SMART" id="SM00934"/>
    </source>
</evidence>
<evidence type="ECO:0000256" key="6">
    <source>
        <dbReference type="ARBA" id="ARBA00049157"/>
    </source>
</evidence>
<dbReference type="InterPro" id="IPR018089">
    <property type="entry name" value="OMPdecase_AS"/>
</dbReference>
<comment type="similarity">
    <text evidence="7">Belongs to the OMP decarboxylase family. Type 1 subfamily.</text>
</comment>
<dbReference type="HAMAP" id="MF_01200_B">
    <property type="entry name" value="OMPdecase_type1_B"/>
    <property type="match status" value="1"/>
</dbReference>
<evidence type="ECO:0000256" key="8">
    <source>
        <dbReference type="PIRSR" id="PIRSR614732-1"/>
    </source>
</evidence>
<dbReference type="GO" id="GO:0006207">
    <property type="term" value="P:'de novo' pyrimidine nucleobase biosynthetic process"/>
    <property type="evidence" value="ECO:0007669"/>
    <property type="project" value="InterPro"/>
</dbReference>
<evidence type="ECO:0000256" key="9">
    <source>
        <dbReference type="PIRSR" id="PIRSR614732-2"/>
    </source>
</evidence>
<dbReference type="UniPathway" id="UPA00070">
    <property type="reaction ID" value="UER00120"/>
</dbReference>
<feature type="domain" description="Orotidine 5'-phosphate decarboxylase" evidence="11">
    <location>
        <begin position="6"/>
        <end position="224"/>
    </location>
</feature>
<dbReference type="CDD" id="cd04725">
    <property type="entry name" value="OMP_decarboxylase_like"/>
    <property type="match status" value="1"/>
</dbReference>
<dbReference type="GO" id="GO:0005829">
    <property type="term" value="C:cytosol"/>
    <property type="evidence" value="ECO:0007669"/>
    <property type="project" value="TreeGrafter"/>
</dbReference>
<dbReference type="InterPro" id="IPR001754">
    <property type="entry name" value="OMPdeCOase_dom"/>
</dbReference>
<dbReference type="OrthoDB" id="9806203at2"/>
<dbReference type="PANTHER" id="PTHR32119">
    <property type="entry name" value="OROTIDINE 5'-PHOSPHATE DECARBOXYLASE"/>
    <property type="match status" value="1"/>
</dbReference>
<feature type="binding site" evidence="7 9">
    <location>
        <position position="118"/>
    </location>
    <ligand>
        <name>substrate</name>
    </ligand>
</feature>
<feature type="active site" description="Proton donor" evidence="7">
    <location>
        <position position="63"/>
    </location>
</feature>
<keyword evidence="4 7" id="KW-0665">Pyrimidine biosynthesis</keyword>
<accession>A0A3M0BIF2</accession>
<evidence type="ECO:0000256" key="2">
    <source>
        <dbReference type="ARBA" id="ARBA00004861"/>
    </source>
</evidence>
<dbReference type="RefSeq" id="WP_121922937.1">
    <property type="nucleotide sequence ID" value="NZ_REFO01000011.1"/>
</dbReference>
<comment type="function">
    <text evidence="1 7">Catalyzes the decarboxylation of orotidine 5'-monophosphate (OMP) to uridine 5'-monophosphate (UMP).</text>
</comment>
<reference evidence="12 13" key="1">
    <citation type="submission" date="2018-10" db="EMBL/GenBank/DDBJ databases">
        <title>Genomic Encyclopedia of Archaeal and Bacterial Type Strains, Phase II (KMG-II): from individual species to whole genera.</title>
        <authorList>
            <person name="Goeker M."/>
        </authorList>
    </citation>
    <scope>NUCLEOTIDE SEQUENCE [LARGE SCALE GENOMIC DNA]</scope>
    <source>
        <strain evidence="12 13">VM1</strain>
    </source>
</reference>
<feature type="binding site" evidence="7 9">
    <location>
        <position position="179"/>
    </location>
    <ligand>
        <name>substrate</name>
    </ligand>
</feature>
<evidence type="ECO:0000313" key="12">
    <source>
        <dbReference type="EMBL" id="RMA97150.1"/>
    </source>
</evidence>
<feature type="binding site" evidence="7 9">
    <location>
        <position position="12"/>
    </location>
    <ligand>
        <name>substrate</name>
    </ligand>
</feature>
<dbReference type="SMART" id="SM00934">
    <property type="entry name" value="OMPdecase"/>
    <property type="match status" value="1"/>
</dbReference>
<feature type="binding site" evidence="7 9">
    <location>
        <position position="188"/>
    </location>
    <ligand>
        <name>substrate</name>
    </ligand>
</feature>
<dbReference type="SUPFAM" id="SSF51366">
    <property type="entry name" value="Ribulose-phoshate binding barrel"/>
    <property type="match status" value="1"/>
</dbReference>
<comment type="catalytic activity">
    <reaction evidence="6 7 10">
        <text>orotidine 5'-phosphate + H(+) = UMP + CO2</text>
        <dbReference type="Rhea" id="RHEA:11596"/>
        <dbReference type="ChEBI" id="CHEBI:15378"/>
        <dbReference type="ChEBI" id="CHEBI:16526"/>
        <dbReference type="ChEBI" id="CHEBI:57538"/>
        <dbReference type="ChEBI" id="CHEBI:57865"/>
        <dbReference type="EC" id="4.1.1.23"/>
    </reaction>
</comment>
<comment type="subunit">
    <text evidence="7">Homodimer.</text>
</comment>
<evidence type="ECO:0000256" key="4">
    <source>
        <dbReference type="ARBA" id="ARBA00022975"/>
    </source>
</evidence>
<keyword evidence="13" id="KW-1185">Reference proteome</keyword>
<evidence type="ECO:0000256" key="5">
    <source>
        <dbReference type="ARBA" id="ARBA00023239"/>
    </source>
</evidence>
<dbReference type="PROSITE" id="PS00156">
    <property type="entry name" value="OMPDECASE"/>
    <property type="match status" value="1"/>
</dbReference>
<dbReference type="InterPro" id="IPR014732">
    <property type="entry name" value="OMPdecase"/>
</dbReference>
<dbReference type="Gene3D" id="3.20.20.70">
    <property type="entry name" value="Aldolase class I"/>
    <property type="match status" value="1"/>
</dbReference>
<gene>
    <name evidence="7" type="primary">pyrF</name>
    <name evidence="12" type="ORF">CLV39_0805</name>
</gene>
<dbReference type="NCBIfam" id="NF001273">
    <property type="entry name" value="PRK00230.1"/>
    <property type="match status" value="1"/>
</dbReference>
<dbReference type="NCBIfam" id="TIGR01740">
    <property type="entry name" value="pyrF"/>
    <property type="match status" value="1"/>
</dbReference>
<dbReference type="Pfam" id="PF00215">
    <property type="entry name" value="OMPdecase"/>
    <property type="match status" value="1"/>
</dbReference>
<organism evidence="12 13">
    <name type="scientific">Hydrogenothermus marinus</name>
    <dbReference type="NCBI Taxonomy" id="133270"/>
    <lineage>
        <taxon>Bacteria</taxon>
        <taxon>Pseudomonadati</taxon>
        <taxon>Aquificota</taxon>
        <taxon>Aquificia</taxon>
        <taxon>Aquificales</taxon>
        <taxon>Hydrogenothermaceae</taxon>
        <taxon>Hydrogenothermus</taxon>
    </lineage>
</organism>
<dbReference type="InterPro" id="IPR011060">
    <property type="entry name" value="RibuloseP-bd_barrel"/>
</dbReference>
<keyword evidence="5 7" id="KW-0456">Lyase</keyword>
<proteinExistence type="inferred from homology"/>